<protein>
    <submittedName>
        <fullName evidence="1">Uncharacterized protein</fullName>
    </submittedName>
</protein>
<sequence length="47" mass="5195">MKLNVRKFMMAVAAWAISHKMYAPSSEDTVLLSVQVSIVGKGTNEVR</sequence>
<dbReference type="Proteomes" id="UP000186917">
    <property type="component" value="Unassembled WGS sequence"/>
</dbReference>
<gene>
    <name evidence="1" type="ORF">SAMN05421788_10317</name>
</gene>
<dbReference type="EMBL" id="FTOR01000003">
    <property type="protein sequence ID" value="SIT03241.1"/>
    <property type="molecule type" value="Genomic_DNA"/>
</dbReference>
<evidence type="ECO:0000313" key="2">
    <source>
        <dbReference type="Proteomes" id="UP000186917"/>
    </source>
</evidence>
<name>A0A1N7NY72_9BACT</name>
<evidence type="ECO:0000313" key="1">
    <source>
        <dbReference type="EMBL" id="SIT03241.1"/>
    </source>
</evidence>
<dbReference type="STRING" id="477680.SAMN05421788_10317"/>
<dbReference type="RefSeq" id="WP_159445088.1">
    <property type="nucleotide sequence ID" value="NZ_AP017422.1"/>
</dbReference>
<reference evidence="2" key="1">
    <citation type="submission" date="2017-01" db="EMBL/GenBank/DDBJ databases">
        <authorList>
            <person name="Varghese N."/>
            <person name="Submissions S."/>
        </authorList>
    </citation>
    <scope>NUCLEOTIDE SEQUENCE [LARGE SCALE GENOMIC DNA]</scope>
    <source>
        <strain evidence="2">DSM 21054</strain>
    </source>
</reference>
<keyword evidence="2" id="KW-1185">Reference proteome</keyword>
<proteinExistence type="predicted"/>
<dbReference type="AlphaFoldDB" id="A0A1N7NY72"/>
<organism evidence="1 2">
    <name type="scientific">Filimonas lacunae</name>
    <dbReference type="NCBI Taxonomy" id="477680"/>
    <lineage>
        <taxon>Bacteria</taxon>
        <taxon>Pseudomonadati</taxon>
        <taxon>Bacteroidota</taxon>
        <taxon>Chitinophagia</taxon>
        <taxon>Chitinophagales</taxon>
        <taxon>Chitinophagaceae</taxon>
        <taxon>Filimonas</taxon>
    </lineage>
</organism>
<accession>A0A1N7NY72</accession>